<keyword evidence="1" id="KW-0540">Nuclease</keyword>
<accession>A0AB73NLT5</accession>
<dbReference type="EMBL" id="NHOG01000007">
    <property type="protein sequence ID" value="OVZ82296.1"/>
    <property type="molecule type" value="Genomic_DNA"/>
</dbReference>
<dbReference type="Gene3D" id="1.10.30.50">
    <property type="match status" value="1"/>
</dbReference>
<keyword evidence="2" id="KW-1185">Reference proteome</keyword>
<dbReference type="GO" id="GO:0004519">
    <property type="term" value="F:endonuclease activity"/>
    <property type="evidence" value="ECO:0007669"/>
    <property type="project" value="UniProtKB-KW"/>
</dbReference>
<evidence type="ECO:0000313" key="1">
    <source>
        <dbReference type="EMBL" id="OVZ82296.1"/>
    </source>
</evidence>
<dbReference type="Proteomes" id="UP000195840">
    <property type="component" value="Unassembled WGS sequence"/>
</dbReference>
<proteinExistence type="predicted"/>
<reference evidence="1 2" key="1">
    <citation type="submission" date="2017-05" db="EMBL/GenBank/DDBJ databases">
        <title>Whole genome sequencing of Yersinia kristensenii.</title>
        <authorList>
            <person name="Campioni F."/>
        </authorList>
    </citation>
    <scope>NUCLEOTIDE SEQUENCE [LARGE SCALE GENOMIC DNA]</scope>
    <source>
        <strain evidence="1 2">CFSAN060538</strain>
    </source>
</reference>
<keyword evidence="1" id="KW-0255">Endonuclease</keyword>
<dbReference type="InterPro" id="IPR003615">
    <property type="entry name" value="HNH_nuc"/>
</dbReference>
<gene>
    <name evidence="1" type="ORF">CBW52_05710</name>
</gene>
<dbReference type="RefSeq" id="WP_087794984.1">
    <property type="nucleotide sequence ID" value="NZ_CAWNET010000054.1"/>
</dbReference>
<sequence length="231" mass="27149">MIYNAVSYDDKHSKFICDFKNLPKEEKEIYWNSKQNKDLDEIKKHIKDYYLAAQDFRCPYCQQTIKVAHNGAWDAEHIIPKATHPDFMFEPQNLCVSCKDCNGEKWDKNVLKNKKAIRFPKQSKNYIIIHPHIDSYDEHIKIIDSTLYFLPKTDKGRKTIEVCGLLRFVYEYSNYGSVDLAIKQGISKFTQALLETSDPLEEQAYLSFIEDLTKRGKKLSKIEFLKKFGEK</sequence>
<keyword evidence="1" id="KW-0378">Hydrolase</keyword>
<dbReference type="AlphaFoldDB" id="A0AB73NLT5"/>
<evidence type="ECO:0000313" key="2">
    <source>
        <dbReference type="Proteomes" id="UP000195840"/>
    </source>
</evidence>
<protein>
    <submittedName>
        <fullName evidence="1">HNH endonuclease</fullName>
    </submittedName>
</protein>
<comment type="caution">
    <text evidence="1">The sequence shown here is derived from an EMBL/GenBank/DDBJ whole genome shotgun (WGS) entry which is preliminary data.</text>
</comment>
<organism evidence="1 2">
    <name type="scientific">Yersinia kristensenii</name>
    <dbReference type="NCBI Taxonomy" id="28152"/>
    <lineage>
        <taxon>Bacteria</taxon>
        <taxon>Pseudomonadati</taxon>
        <taxon>Pseudomonadota</taxon>
        <taxon>Gammaproteobacteria</taxon>
        <taxon>Enterobacterales</taxon>
        <taxon>Yersiniaceae</taxon>
        <taxon>Yersinia</taxon>
    </lineage>
</organism>
<name>A0AB73NLT5_YERKR</name>
<dbReference type="CDD" id="cd00085">
    <property type="entry name" value="HNHc"/>
    <property type="match status" value="1"/>
</dbReference>